<dbReference type="EMBL" id="MT143371">
    <property type="protein sequence ID" value="QJA96109.1"/>
    <property type="molecule type" value="Genomic_DNA"/>
</dbReference>
<proteinExistence type="predicted"/>
<gene>
    <name evidence="1" type="ORF">MM415B04925_0007</name>
</gene>
<name>A0A6M3LPJ0_9ZZZZ</name>
<reference evidence="1" key="1">
    <citation type="submission" date="2020-03" db="EMBL/GenBank/DDBJ databases">
        <title>The deep terrestrial virosphere.</title>
        <authorList>
            <person name="Holmfeldt K."/>
            <person name="Nilsson E."/>
            <person name="Simone D."/>
            <person name="Lopez-Fernandez M."/>
            <person name="Wu X."/>
            <person name="de Brujin I."/>
            <person name="Lundin D."/>
            <person name="Andersson A."/>
            <person name="Bertilsson S."/>
            <person name="Dopson M."/>
        </authorList>
    </citation>
    <scope>NUCLEOTIDE SEQUENCE</scope>
    <source>
        <strain evidence="1">MM415B04925</strain>
    </source>
</reference>
<protein>
    <submittedName>
        <fullName evidence="1">Uncharacterized protein</fullName>
    </submittedName>
</protein>
<dbReference type="AlphaFoldDB" id="A0A6M3LPJ0"/>
<organism evidence="1">
    <name type="scientific">viral metagenome</name>
    <dbReference type="NCBI Taxonomy" id="1070528"/>
    <lineage>
        <taxon>unclassified sequences</taxon>
        <taxon>metagenomes</taxon>
        <taxon>organismal metagenomes</taxon>
    </lineage>
</organism>
<sequence>MKGYDNSEHPWKQEPMPIGRFAVDDSSDVERENAIAEEICESGGRYCFHTDMLFDDYANNAEEIMEARIWRK</sequence>
<evidence type="ECO:0000313" key="1">
    <source>
        <dbReference type="EMBL" id="QJA96109.1"/>
    </source>
</evidence>
<accession>A0A6M3LPJ0</accession>